<comment type="function">
    <text evidence="10">Proposed to synthesize NOD factor fatty acyl chain. Involved in the synthesis of a highly unsaturated fatty acid moiety, which forms part of a lipo-oligosaccharide that is responsible for host specificity.</text>
</comment>
<reference evidence="16" key="1">
    <citation type="submission" date="2018-01" db="EMBL/GenBank/DDBJ databases">
        <title>Draft Genome Sequence of the Radioresistant Bacterium Deinococcus aerius TR0125, Isolated from the Higher Atmosphere above Japan.</title>
        <authorList>
            <person name="Satoh K."/>
            <person name="Arai H."/>
            <person name="Sanzen T."/>
            <person name="Kawaguchi Y."/>
            <person name="Hayashi H."/>
            <person name="Yokobori S."/>
            <person name="Yamagishi A."/>
            <person name="Oono Y."/>
            <person name="Narumi I."/>
        </authorList>
    </citation>
    <scope>NUCLEOTIDE SEQUENCE [LARGE SCALE GENOMIC DNA]</scope>
    <source>
        <strain evidence="16">TR0125</strain>
    </source>
</reference>
<dbReference type="GO" id="GO:0006633">
    <property type="term" value="P:fatty acid biosynthetic process"/>
    <property type="evidence" value="ECO:0007669"/>
    <property type="project" value="InterPro"/>
</dbReference>
<evidence type="ECO:0000256" key="5">
    <source>
        <dbReference type="ARBA" id="ARBA00022519"/>
    </source>
</evidence>
<dbReference type="SMART" id="SM00825">
    <property type="entry name" value="PKS_KS"/>
    <property type="match status" value="1"/>
</dbReference>
<dbReference type="InterPro" id="IPR018201">
    <property type="entry name" value="Ketoacyl_synth_AS"/>
</dbReference>
<evidence type="ECO:0000256" key="8">
    <source>
        <dbReference type="ARBA" id="ARBA00022989"/>
    </source>
</evidence>
<dbReference type="InterPro" id="IPR014030">
    <property type="entry name" value="Ketoacyl_synth_N"/>
</dbReference>
<accession>A0A2I9D7H6</accession>
<sequence>MERVVVTGVGVCSPLGSGVGEFWRRLLAGQTGVRGLEGTEAEALGLRVAATVPDEDLEPHLDPKAARRMSRSSRLALVAAGEAVRRAGLDAPGVDREEVAVIVGSSIGGYSASEASFRAFYRQESVSPFTIPLSMNVAPAANISIHHGFQGPLLSVDAACASAAHSIGHAFGLIASGAVPVAVTGGADSPFSPAVVRAWRALRVLSDWAGPAEEACRPFSADRSGLVLGEGAGILVLEAERSARARGATILAELVGYGASSDAHHLTQTEAAGPVLAMRRALRQAGVDPGRVDYVNAHATATPLNDKTETRAIREVLGERAPRVPVVGNKAALGHAMGASGALELVSVVLSLRDQVVPPTLNCRVPDPECDLDYVTEGCRPCRVEYALSNSFAFGGSNAALLVRAYRPG</sequence>
<dbReference type="PANTHER" id="PTHR11712:SF352">
    <property type="entry name" value="3-OXOACYL-[ACYL-CARRIER-PROTEIN] SYNTHASE"/>
    <property type="match status" value="1"/>
</dbReference>
<dbReference type="CDD" id="cd00834">
    <property type="entry name" value="KAS_I_II"/>
    <property type="match status" value="1"/>
</dbReference>
<name>A0A2I9D7H6_9DEIO</name>
<keyword evidence="4" id="KW-1003">Cell membrane</keyword>
<evidence type="ECO:0000259" key="14">
    <source>
        <dbReference type="PROSITE" id="PS52004"/>
    </source>
</evidence>
<dbReference type="Pfam" id="PF00109">
    <property type="entry name" value="ketoacyl-synt"/>
    <property type="match status" value="1"/>
</dbReference>
<dbReference type="PANTHER" id="PTHR11712">
    <property type="entry name" value="POLYKETIDE SYNTHASE-RELATED"/>
    <property type="match status" value="1"/>
</dbReference>
<evidence type="ECO:0000256" key="1">
    <source>
        <dbReference type="ARBA" id="ARBA00004533"/>
    </source>
</evidence>
<evidence type="ECO:0000256" key="10">
    <source>
        <dbReference type="ARBA" id="ARBA00037576"/>
    </source>
</evidence>
<evidence type="ECO:0000256" key="12">
    <source>
        <dbReference type="ARBA" id="ARBA00041756"/>
    </source>
</evidence>
<dbReference type="Gene3D" id="3.40.47.10">
    <property type="match status" value="1"/>
</dbReference>
<dbReference type="NCBIfam" id="NF005589">
    <property type="entry name" value="PRK07314.1"/>
    <property type="match status" value="1"/>
</dbReference>
<evidence type="ECO:0000256" key="7">
    <source>
        <dbReference type="ARBA" id="ARBA00022692"/>
    </source>
</evidence>
<organism evidence="15 16">
    <name type="scientific">Deinococcus aerius</name>
    <dbReference type="NCBI Taxonomy" id="200253"/>
    <lineage>
        <taxon>Bacteria</taxon>
        <taxon>Thermotogati</taxon>
        <taxon>Deinococcota</taxon>
        <taxon>Deinococci</taxon>
        <taxon>Deinococcales</taxon>
        <taxon>Deinococcaceae</taxon>
        <taxon>Deinococcus</taxon>
    </lineage>
</organism>
<keyword evidence="9" id="KW-0472">Membrane</keyword>
<dbReference type="FunFam" id="3.40.47.10:FF:000029">
    <property type="entry name" value="3-oxoacyl-[acyl-carrier-protein] synthase 1"/>
    <property type="match status" value="1"/>
</dbReference>
<dbReference type="InterPro" id="IPR014031">
    <property type="entry name" value="Ketoacyl_synth_C"/>
</dbReference>
<evidence type="ECO:0000256" key="9">
    <source>
        <dbReference type="ARBA" id="ARBA00023136"/>
    </source>
</evidence>
<comment type="caution">
    <text evidence="15">The sequence shown here is derived from an EMBL/GenBank/DDBJ whole genome shotgun (WGS) entry which is preliminary data.</text>
</comment>
<evidence type="ECO:0000313" key="15">
    <source>
        <dbReference type="EMBL" id="GBF06716.1"/>
    </source>
</evidence>
<keyword evidence="5" id="KW-0997">Cell inner membrane</keyword>
<keyword evidence="3" id="KW-0536">Nodulation</keyword>
<dbReference type="PROSITE" id="PS00606">
    <property type="entry name" value="KS3_1"/>
    <property type="match status" value="1"/>
</dbReference>
<proteinExistence type="inferred from homology"/>
<dbReference type="RefSeq" id="WP_103130070.1">
    <property type="nucleotide sequence ID" value="NZ_BFAG01000010.1"/>
</dbReference>
<evidence type="ECO:0000313" key="16">
    <source>
        <dbReference type="Proteomes" id="UP000236569"/>
    </source>
</evidence>
<evidence type="ECO:0000256" key="4">
    <source>
        <dbReference type="ARBA" id="ARBA00022475"/>
    </source>
</evidence>
<dbReference type="Proteomes" id="UP000236569">
    <property type="component" value="Unassembled WGS sequence"/>
</dbReference>
<dbReference type="EMBL" id="BFAG01000010">
    <property type="protein sequence ID" value="GBF06716.1"/>
    <property type="molecule type" value="Genomic_DNA"/>
</dbReference>
<dbReference type="Pfam" id="PF02801">
    <property type="entry name" value="Ketoacyl-synt_C"/>
    <property type="match status" value="1"/>
</dbReference>
<dbReference type="AlphaFoldDB" id="A0A2I9D7H6"/>
<feature type="domain" description="Ketosynthase family 3 (KS3)" evidence="14">
    <location>
        <begin position="1"/>
        <end position="405"/>
    </location>
</feature>
<evidence type="ECO:0000256" key="6">
    <source>
        <dbReference type="ARBA" id="ARBA00022679"/>
    </source>
</evidence>
<evidence type="ECO:0000256" key="2">
    <source>
        <dbReference type="ARBA" id="ARBA00008467"/>
    </source>
</evidence>
<keyword evidence="6 13" id="KW-0808">Transferase</keyword>
<dbReference type="GO" id="GO:0005886">
    <property type="term" value="C:plasma membrane"/>
    <property type="evidence" value="ECO:0007669"/>
    <property type="project" value="UniProtKB-SubCell"/>
</dbReference>
<comment type="subcellular location">
    <subcellularLocation>
        <location evidence="1">Cell inner membrane</location>
    </subcellularLocation>
</comment>
<evidence type="ECO:0000256" key="3">
    <source>
        <dbReference type="ARBA" id="ARBA00022458"/>
    </source>
</evidence>
<gene>
    <name evidence="15" type="ORF">DAERI_100079</name>
</gene>
<comment type="similarity">
    <text evidence="2 13">Belongs to the thiolase-like superfamily. Beta-ketoacyl-ACP synthases family.</text>
</comment>
<dbReference type="InterPro" id="IPR000794">
    <property type="entry name" value="Beta-ketoacyl_synthase"/>
</dbReference>
<dbReference type="PROSITE" id="PS52004">
    <property type="entry name" value="KS3_2"/>
    <property type="match status" value="1"/>
</dbReference>
<keyword evidence="8" id="KW-1133">Transmembrane helix</keyword>
<keyword evidence="7" id="KW-0812">Transmembrane</keyword>
<dbReference type="InterPro" id="IPR020841">
    <property type="entry name" value="PKS_Beta-ketoAc_synthase_dom"/>
</dbReference>
<dbReference type="SUPFAM" id="SSF53901">
    <property type="entry name" value="Thiolase-like"/>
    <property type="match status" value="2"/>
</dbReference>
<dbReference type="GO" id="GO:0004315">
    <property type="term" value="F:3-oxoacyl-[acyl-carrier-protein] synthase activity"/>
    <property type="evidence" value="ECO:0007669"/>
    <property type="project" value="InterPro"/>
</dbReference>
<evidence type="ECO:0000256" key="13">
    <source>
        <dbReference type="RuleBase" id="RU003694"/>
    </source>
</evidence>
<dbReference type="InterPro" id="IPR016039">
    <property type="entry name" value="Thiolase-like"/>
</dbReference>
<evidence type="ECO:0000256" key="11">
    <source>
        <dbReference type="ARBA" id="ARBA00039445"/>
    </source>
</evidence>
<protein>
    <recommendedName>
        <fullName evidence="11">Nodulation protein E</fullName>
    </recommendedName>
    <alternativeName>
        <fullName evidence="12">Host-specificity of nodulation protein B</fullName>
    </alternativeName>
</protein>
<keyword evidence="16" id="KW-1185">Reference proteome</keyword>
<dbReference type="OrthoDB" id="9808669at2"/>